<evidence type="ECO:0000313" key="7">
    <source>
        <dbReference type="Proteomes" id="UP000245539"/>
    </source>
</evidence>
<dbReference type="InterPro" id="IPR029787">
    <property type="entry name" value="Nucleotide_cyclase"/>
</dbReference>
<dbReference type="CDD" id="cd01949">
    <property type="entry name" value="GGDEF"/>
    <property type="match status" value="1"/>
</dbReference>
<evidence type="ECO:0000256" key="2">
    <source>
        <dbReference type="ARBA" id="ARBA00012528"/>
    </source>
</evidence>
<dbReference type="SUPFAM" id="SSF55073">
    <property type="entry name" value="Nucleotide cyclase"/>
    <property type="match status" value="1"/>
</dbReference>
<evidence type="ECO:0000259" key="5">
    <source>
        <dbReference type="PROSITE" id="PS50887"/>
    </source>
</evidence>
<evidence type="ECO:0000256" key="4">
    <source>
        <dbReference type="SAM" id="Phobius"/>
    </source>
</evidence>
<keyword evidence="4" id="KW-0472">Membrane</keyword>
<dbReference type="GO" id="GO:0052621">
    <property type="term" value="F:diguanylate cyclase activity"/>
    <property type="evidence" value="ECO:0007669"/>
    <property type="project" value="UniProtKB-EC"/>
</dbReference>
<dbReference type="AlphaFoldDB" id="A0A317CE42"/>
<dbReference type="InterPro" id="IPR043128">
    <property type="entry name" value="Rev_trsase/Diguanyl_cyclase"/>
</dbReference>
<accession>A0A317CE42</accession>
<comment type="caution">
    <text evidence="6">The sequence shown here is derived from an EMBL/GenBank/DDBJ whole genome shotgun (WGS) entry which is preliminary data.</text>
</comment>
<name>A0A317CE42_9GAMM</name>
<dbReference type="Pfam" id="PF00990">
    <property type="entry name" value="GGDEF"/>
    <property type="match status" value="1"/>
</dbReference>
<dbReference type="PANTHER" id="PTHR45138">
    <property type="entry name" value="REGULATORY COMPONENTS OF SENSORY TRANSDUCTION SYSTEM"/>
    <property type="match status" value="1"/>
</dbReference>
<dbReference type="SMART" id="SM00267">
    <property type="entry name" value="GGDEF"/>
    <property type="match status" value="1"/>
</dbReference>
<keyword evidence="7" id="KW-1185">Reference proteome</keyword>
<organism evidence="6 7">
    <name type="scientific">Leucothrix pacifica</name>
    <dbReference type="NCBI Taxonomy" id="1247513"/>
    <lineage>
        <taxon>Bacteria</taxon>
        <taxon>Pseudomonadati</taxon>
        <taxon>Pseudomonadota</taxon>
        <taxon>Gammaproteobacteria</taxon>
        <taxon>Thiotrichales</taxon>
        <taxon>Thiotrichaceae</taxon>
        <taxon>Leucothrix</taxon>
    </lineage>
</organism>
<feature type="domain" description="GGDEF" evidence="5">
    <location>
        <begin position="409"/>
        <end position="540"/>
    </location>
</feature>
<evidence type="ECO:0000313" key="6">
    <source>
        <dbReference type="EMBL" id="PWQ95593.1"/>
    </source>
</evidence>
<comment type="cofactor">
    <cofactor evidence="1">
        <name>Mg(2+)</name>
        <dbReference type="ChEBI" id="CHEBI:18420"/>
    </cofactor>
</comment>
<gene>
    <name evidence="6" type="ORF">DKW60_14335</name>
</gene>
<dbReference type="FunFam" id="3.30.70.270:FF:000001">
    <property type="entry name" value="Diguanylate cyclase domain protein"/>
    <property type="match status" value="1"/>
</dbReference>
<protein>
    <recommendedName>
        <fullName evidence="2">diguanylate cyclase</fullName>
        <ecNumber evidence="2">2.7.7.65</ecNumber>
    </recommendedName>
</protein>
<comment type="catalytic activity">
    <reaction evidence="3">
        <text>2 GTP = 3',3'-c-di-GMP + 2 diphosphate</text>
        <dbReference type="Rhea" id="RHEA:24898"/>
        <dbReference type="ChEBI" id="CHEBI:33019"/>
        <dbReference type="ChEBI" id="CHEBI:37565"/>
        <dbReference type="ChEBI" id="CHEBI:58805"/>
        <dbReference type="EC" id="2.7.7.65"/>
    </reaction>
</comment>
<dbReference type="RefSeq" id="WP_109838349.1">
    <property type="nucleotide sequence ID" value="NZ_QGKM01000043.1"/>
</dbReference>
<proteinExistence type="predicted"/>
<dbReference type="InterPro" id="IPR000160">
    <property type="entry name" value="GGDEF_dom"/>
</dbReference>
<evidence type="ECO:0000256" key="1">
    <source>
        <dbReference type="ARBA" id="ARBA00001946"/>
    </source>
</evidence>
<dbReference type="InterPro" id="IPR050469">
    <property type="entry name" value="Diguanylate_Cyclase"/>
</dbReference>
<dbReference type="Pfam" id="PF09084">
    <property type="entry name" value="NMT1"/>
    <property type="match status" value="1"/>
</dbReference>
<dbReference type="PANTHER" id="PTHR45138:SF9">
    <property type="entry name" value="DIGUANYLATE CYCLASE DGCM-RELATED"/>
    <property type="match status" value="1"/>
</dbReference>
<dbReference type="Proteomes" id="UP000245539">
    <property type="component" value="Unassembled WGS sequence"/>
</dbReference>
<evidence type="ECO:0000256" key="3">
    <source>
        <dbReference type="ARBA" id="ARBA00034247"/>
    </source>
</evidence>
<dbReference type="SUPFAM" id="SSF53850">
    <property type="entry name" value="Periplasmic binding protein-like II"/>
    <property type="match status" value="1"/>
</dbReference>
<feature type="transmembrane region" description="Helical" evidence="4">
    <location>
        <begin position="329"/>
        <end position="352"/>
    </location>
</feature>
<dbReference type="Gene3D" id="3.30.70.270">
    <property type="match status" value="1"/>
</dbReference>
<dbReference type="PROSITE" id="PS50887">
    <property type="entry name" value="GGDEF"/>
    <property type="match status" value="1"/>
</dbReference>
<reference evidence="6 7" key="1">
    <citation type="submission" date="2018-05" db="EMBL/GenBank/DDBJ databases">
        <title>Leucothrix arctica sp. nov., isolated from Arctic seawater.</title>
        <authorList>
            <person name="Choi A."/>
            <person name="Baek K."/>
        </authorList>
    </citation>
    <scope>NUCLEOTIDE SEQUENCE [LARGE SCALE GENOMIC DNA]</scope>
    <source>
        <strain evidence="6 7">JCM 18388</strain>
    </source>
</reference>
<dbReference type="NCBIfam" id="TIGR00254">
    <property type="entry name" value="GGDEF"/>
    <property type="match status" value="1"/>
</dbReference>
<dbReference type="EMBL" id="QGKM01000043">
    <property type="protein sequence ID" value="PWQ95593.1"/>
    <property type="molecule type" value="Genomic_DNA"/>
</dbReference>
<sequence>MKITIITFVTLWLSMLAMSTYAKNTQPSVLRLQLSWQHQFQFAGYYAALDQGFYREAGLNIELLEGGPGTLCDGKMLAKIDFCNASGSVVKQRVEGQPIVVLASILQHSPIVLITKKKDGLFTPRDLVGKRVEMLLSGVPIPEIHAMLSNQGVELNEIKLYENTTNVSVLLGDSIDALYGFSTNEPFQLREKGIEYKIISPRHYGVDFYGDVLLTSERLLQVRPDQVEAFRKASLRGWRYAMNHQADIVDLIIAKYAPHHSRRRLMAEAKAIESLMLPNLIEIGHINAERWRHTADTLADLAIIKPDYSLDGFIYEPPKPPEETSNLTMVRVLIIVLSFLTVAMVALWGGYIRLSQEIIERRKVQKRLRRDKELSDKIAYTDDLSGMGNRRLFYERGNDAILLAEVDHTTLSMVLMDIDHFKQVNDNYGHLVGDQVICEVADIILRIIRSRDIQARIGGEEFAIILPETDLVGAVELAERIRHAVAELTLESGEGSFTITASFGVSAYGGVNDSIKQLMQSCDEALYQAKHQGRNQVVSV</sequence>
<dbReference type="InterPro" id="IPR015168">
    <property type="entry name" value="SsuA/THI5"/>
</dbReference>
<dbReference type="Gene3D" id="3.40.190.10">
    <property type="entry name" value="Periplasmic binding protein-like II"/>
    <property type="match status" value="2"/>
</dbReference>
<keyword evidence="4" id="KW-0812">Transmembrane</keyword>
<dbReference type="EC" id="2.7.7.65" evidence="2"/>
<dbReference type="OrthoDB" id="9180959at2"/>
<keyword evidence="4" id="KW-1133">Transmembrane helix</keyword>